<name>A0A5C1QL95_9SPIO</name>
<dbReference type="Proteomes" id="UP000324209">
    <property type="component" value="Chromosome"/>
</dbReference>
<dbReference type="SUPFAM" id="SSF53850">
    <property type="entry name" value="Periplasmic binding protein-like II"/>
    <property type="match status" value="1"/>
</dbReference>
<proteinExistence type="inferred from homology"/>
<dbReference type="RefSeq" id="WP_149485464.1">
    <property type="nucleotide sequence ID" value="NZ_CP036150.1"/>
</dbReference>
<dbReference type="OrthoDB" id="115856at2"/>
<dbReference type="KEGG" id="ock:EXM22_05035"/>
<dbReference type="CDD" id="cd13624">
    <property type="entry name" value="PBP2_Arg_Lys_His"/>
    <property type="match status" value="1"/>
</dbReference>
<organism evidence="8 9">
    <name type="scientific">Oceanispirochaeta crateris</name>
    <dbReference type="NCBI Taxonomy" id="2518645"/>
    <lineage>
        <taxon>Bacteria</taxon>
        <taxon>Pseudomonadati</taxon>
        <taxon>Spirochaetota</taxon>
        <taxon>Spirochaetia</taxon>
        <taxon>Spirochaetales</taxon>
        <taxon>Spirochaetaceae</taxon>
        <taxon>Oceanispirochaeta</taxon>
    </lineage>
</organism>
<dbReference type="Pfam" id="PF00497">
    <property type="entry name" value="SBP_bac_3"/>
    <property type="match status" value="1"/>
</dbReference>
<dbReference type="SMART" id="SM00062">
    <property type="entry name" value="PBPb"/>
    <property type="match status" value="1"/>
</dbReference>
<feature type="chain" id="PRO_5023078037" evidence="5">
    <location>
        <begin position="21"/>
        <end position="249"/>
    </location>
</feature>
<reference evidence="8 9" key="1">
    <citation type="submission" date="2019-02" db="EMBL/GenBank/DDBJ databases">
        <title>Complete Genome Sequence and Methylome Analysis of free living Spirochaetas.</title>
        <authorList>
            <person name="Fomenkov A."/>
            <person name="Dubinina G."/>
            <person name="Leshcheva N."/>
            <person name="Mikheeva N."/>
            <person name="Grabovich M."/>
            <person name="Vincze T."/>
            <person name="Roberts R.J."/>
        </authorList>
    </citation>
    <scope>NUCLEOTIDE SEQUENCE [LARGE SCALE GENOMIC DNA]</scope>
    <source>
        <strain evidence="8 9">K2</strain>
    </source>
</reference>
<feature type="signal peptide" evidence="5">
    <location>
        <begin position="1"/>
        <end position="20"/>
    </location>
</feature>
<evidence type="ECO:0000256" key="1">
    <source>
        <dbReference type="ARBA" id="ARBA00004196"/>
    </source>
</evidence>
<dbReference type="InterPro" id="IPR018313">
    <property type="entry name" value="SBP_3_CS"/>
</dbReference>
<evidence type="ECO:0000256" key="3">
    <source>
        <dbReference type="ARBA" id="ARBA00022729"/>
    </source>
</evidence>
<evidence type="ECO:0000313" key="8">
    <source>
        <dbReference type="EMBL" id="QEN07384.1"/>
    </source>
</evidence>
<keyword evidence="3 5" id="KW-0732">Signal</keyword>
<dbReference type="GO" id="GO:0016020">
    <property type="term" value="C:membrane"/>
    <property type="evidence" value="ECO:0007669"/>
    <property type="project" value="InterPro"/>
</dbReference>
<comment type="subcellular location">
    <subcellularLocation>
        <location evidence="1">Cell envelope</location>
    </subcellularLocation>
</comment>
<evidence type="ECO:0000313" key="9">
    <source>
        <dbReference type="Proteomes" id="UP000324209"/>
    </source>
</evidence>
<comment type="similarity">
    <text evidence="2 4">Belongs to the bacterial solute-binding protein 3 family.</text>
</comment>
<protein>
    <submittedName>
        <fullName evidence="8">Basic amino acid ABC transporter substrate-binding protein</fullName>
    </submittedName>
</protein>
<dbReference type="EMBL" id="CP036150">
    <property type="protein sequence ID" value="QEN07384.1"/>
    <property type="molecule type" value="Genomic_DNA"/>
</dbReference>
<evidence type="ECO:0000259" key="6">
    <source>
        <dbReference type="SMART" id="SM00062"/>
    </source>
</evidence>
<dbReference type="GO" id="GO:0030313">
    <property type="term" value="C:cell envelope"/>
    <property type="evidence" value="ECO:0007669"/>
    <property type="project" value="UniProtKB-SubCell"/>
</dbReference>
<evidence type="ECO:0000259" key="7">
    <source>
        <dbReference type="SMART" id="SM00079"/>
    </source>
</evidence>
<feature type="domain" description="Ionotropic glutamate receptor C-terminal" evidence="7">
    <location>
        <begin position="30"/>
        <end position="249"/>
    </location>
</feature>
<feature type="domain" description="Solute-binding protein family 3/N-terminal" evidence="6">
    <location>
        <begin position="29"/>
        <end position="249"/>
    </location>
</feature>
<accession>A0A5C1QL95</accession>
<evidence type="ECO:0000256" key="5">
    <source>
        <dbReference type="SAM" id="SignalP"/>
    </source>
</evidence>
<dbReference type="PROSITE" id="PS01039">
    <property type="entry name" value="SBP_BACTERIAL_3"/>
    <property type="match status" value="1"/>
</dbReference>
<gene>
    <name evidence="8" type="ORF">EXM22_05035</name>
</gene>
<dbReference type="GO" id="GO:0015276">
    <property type="term" value="F:ligand-gated monoatomic ion channel activity"/>
    <property type="evidence" value="ECO:0007669"/>
    <property type="project" value="InterPro"/>
</dbReference>
<dbReference type="Gene3D" id="3.40.190.10">
    <property type="entry name" value="Periplasmic binding protein-like II"/>
    <property type="match status" value="2"/>
</dbReference>
<dbReference type="SMART" id="SM00079">
    <property type="entry name" value="PBPe"/>
    <property type="match status" value="1"/>
</dbReference>
<dbReference type="InterPro" id="IPR001320">
    <property type="entry name" value="Iontro_rcpt_C"/>
</dbReference>
<dbReference type="PANTHER" id="PTHR35936:SF17">
    <property type="entry name" value="ARGININE-BINDING EXTRACELLULAR PROTEIN ARTP"/>
    <property type="match status" value="1"/>
</dbReference>
<dbReference type="AlphaFoldDB" id="A0A5C1QL95"/>
<dbReference type="PANTHER" id="PTHR35936">
    <property type="entry name" value="MEMBRANE-BOUND LYTIC MUREIN TRANSGLYCOSYLASE F"/>
    <property type="match status" value="1"/>
</dbReference>
<dbReference type="InterPro" id="IPR001638">
    <property type="entry name" value="Solute-binding_3/MltF_N"/>
</dbReference>
<evidence type="ECO:0000256" key="2">
    <source>
        <dbReference type="ARBA" id="ARBA00010333"/>
    </source>
</evidence>
<keyword evidence="9" id="KW-1185">Reference proteome</keyword>
<evidence type="ECO:0000256" key="4">
    <source>
        <dbReference type="RuleBase" id="RU003744"/>
    </source>
</evidence>
<sequence length="249" mass="26425">MKKFLLLSLTLILSITAVFAGGQKEDSNVIVIASDATWPPMEFLNEDKEIIGFDVDMLEAAAKAGGFEIKIVNTAWDGIFAGLANGNYDAVCSSVTITEERKASMDFSVPYINAGQVLIVSQDLSGKSTLADMAGMSLGAQIGTTGAIAISDAGNIELKTYDELGLAIEDLANGNIDGVVADSPIAADYVLGNDTYKSKLKIVGEPFTDEFYGVAVKKGNSEVLDKLNAGLKAVIESGERDELVNKWLR</sequence>